<comment type="caution">
    <text evidence="6">The sequence shown here is derived from an EMBL/GenBank/DDBJ whole genome shotgun (WGS) entry which is preliminary data.</text>
</comment>
<dbReference type="PANTHER" id="PTHR11524:SF16">
    <property type="entry name" value="LARGE RIBOSOMAL SUBUNIT PROTEIN UL30"/>
    <property type="match status" value="1"/>
</dbReference>
<protein>
    <submittedName>
        <fullName evidence="6">60S ribosomal protein L7</fullName>
    </submittedName>
</protein>
<evidence type="ECO:0000256" key="3">
    <source>
        <dbReference type="ARBA" id="ARBA00023274"/>
    </source>
</evidence>
<dbReference type="Gene3D" id="3.30.1390.20">
    <property type="entry name" value="Ribosomal protein L30, ferredoxin-like fold domain"/>
    <property type="match status" value="1"/>
</dbReference>
<dbReference type="Proteomes" id="UP000567885">
    <property type="component" value="Unassembled WGS sequence"/>
</dbReference>
<dbReference type="OrthoDB" id="28644at2759"/>
<sequence length="365" mass="41543">MKLHSFHFHAPSRPTTTNDLPTAVADKMGATFLLQIAVVLLLESRDLVNESLICQLDLSRASPSIASTWNTAWTMRDVAWGVGNEDGKLFFLKIIIAELNSVAGTHRARFFEYLSRTLCLSVPTNDQILVPETLLKKRKSQEKARAERTDAVEKKKAANKEKRQVIFKRAEKYVQEYRSAEREKIRLHRVAKSEDSAFVPAESKLMFVVRIKGINKMAPKPRKILQLLRLLQINNGVFVKVTKAITEMLKVVEPWIAYGYPNLKTVKELVYKRGYGKVNKQRVALTDNAIVEENLGKYGIVCVEDLIHEIYTVGPNFKQAANFLWPFKLSNPTGGFRARKFKHYIEGGDLGNREEAINALVRQMN</sequence>
<dbReference type="GO" id="GO:0003735">
    <property type="term" value="F:structural constituent of ribosome"/>
    <property type="evidence" value="ECO:0007669"/>
    <property type="project" value="TreeGrafter"/>
</dbReference>
<dbReference type="GO" id="GO:0003723">
    <property type="term" value="F:RNA binding"/>
    <property type="evidence" value="ECO:0007669"/>
    <property type="project" value="InterPro"/>
</dbReference>
<keyword evidence="7" id="KW-1185">Reference proteome</keyword>
<dbReference type="FunFam" id="3.30.1390.20:FF:000002">
    <property type="entry name" value="60S ribosomal protein L7"/>
    <property type="match status" value="1"/>
</dbReference>
<name>A0A8H5TTU3_FUSHE</name>
<dbReference type="InterPro" id="IPR012988">
    <property type="entry name" value="Ribosomal_uL30_N_euk"/>
</dbReference>
<dbReference type="EMBL" id="JAAGWQ010000019">
    <property type="protein sequence ID" value="KAF5678265.1"/>
    <property type="molecule type" value="Genomic_DNA"/>
</dbReference>
<keyword evidence="3" id="KW-0687">Ribonucleoprotein</keyword>
<evidence type="ECO:0000256" key="2">
    <source>
        <dbReference type="ARBA" id="ARBA00022980"/>
    </source>
</evidence>
<comment type="similarity">
    <text evidence="1">Belongs to the universal ribosomal protein uL30 family.</text>
</comment>
<evidence type="ECO:0000259" key="4">
    <source>
        <dbReference type="Pfam" id="PF00327"/>
    </source>
</evidence>
<dbReference type="InterPro" id="IPR016082">
    <property type="entry name" value="Ribosomal_uL30_ferredoxin-like"/>
</dbReference>
<evidence type="ECO:0000313" key="6">
    <source>
        <dbReference type="EMBL" id="KAF5678265.1"/>
    </source>
</evidence>
<proteinExistence type="inferred from homology"/>
<dbReference type="AlphaFoldDB" id="A0A8H5TTU3"/>
<dbReference type="NCBIfam" id="TIGR01310">
    <property type="entry name" value="uL30_euk"/>
    <property type="match status" value="1"/>
</dbReference>
<dbReference type="GO" id="GO:0000463">
    <property type="term" value="P:maturation of LSU-rRNA from tricistronic rRNA transcript (SSU-rRNA, 5.8S rRNA, LSU-rRNA)"/>
    <property type="evidence" value="ECO:0007669"/>
    <property type="project" value="TreeGrafter"/>
</dbReference>
<gene>
    <name evidence="6" type="ORF">FHETE_1239</name>
</gene>
<reference evidence="6 7" key="1">
    <citation type="submission" date="2020-05" db="EMBL/GenBank/DDBJ databases">
        <title>Identification and distribution of gene clusters putatively required for synthesis of sphingolipid metabolism inhibitors in phylogenetically diverse species of the filamentous fungus Fusarium.</title>
        <authorList>
            <person name="Kim H.-S."/>
            <person name="Busman M."/>
            <person name="Brown D.W."/>
            <person name="Divon H."/>
            <person name="Uhlig S."/>
            <person name="Proctor R.H."/>
        </authorList>
    </citation>
    <scope>NUCLEOTIDE SEQUENCE [LARGE SCALE GENOMIC DNA]</scope>
    <source>
        <strain evidence="6 7">NRRL 20693</strain>
    </source>
</reference>
<evidence type="ECO:0000256" key="1">
    <source>
        <dbReference type="ARBA" id="ARBA00007594"/>
    </source>
</evidence>
<feature type="domain" description="Large ribosomal subunit protein uL30-like ferredoxin-like fold" evidence="4">
    <location>
        <begin position="207"/>
        <end position="256"/>
    </location>
</feature>
<dbReference type="GO" id="GO:0022625">
    <property type="term" value="C:cytosolic large ribosomal subunit"/>
    <property type="evidence" value="ECO:0007669"/>
    <property type="project" value="TreeGrafter"/>
</dbReference>
<dbReference type="InterPro" id="IPR005998">
    <property type="entry name" value="Ribosomal_uL30_euk"/>
</dbReference>
<dbReference type="SUPFAM" id="SSF55129">
    <property type="entry name" value="Ribosomal protein L30p/L7e"/>
    <property type="match status" value="1"/>
</dbReference>
<dbReference type="Pfam" id="PF08079">
    <property type="entry name" value="Ribosomal_L30_N"/>
    <property type="match status" value="1"/>
</dbReference>
<dbReference type="InterPro" id="IPR039699">
    <property type="entry name" value="Ribosomal_uL30"/>
</dbReference>
<evidence type="ECO:0000259" key="5">
    <source>
        <dbReference type="Pfam" id="PF08079"/>
    </source>
</evidence>
<feature type="domain" description="Large ribosomal subunit protein uL30 N-terminal eukaryotes" evidence="5">
    <location>
        <begin position="130"/>
        <end position="201"/>
    </location>
</feature>
<dbReference type="Pfam" id="PF00327">
    <property type="entry name" value="Ribosomal_L30"/>
    <property type="match status" value="1"/>
</dbReference>
<organism evidence="6 7">
    <name type="scientific">Fusarium heterosporum</name>
    <dbReference type="NCBI Taxonomy" id="42747"/>
    <lineage>
        <taxon>Eukaryota</taxon>
        <taxon>Fungi</taxon>
        <taxon>Dikarya</taxon>
        <taxon>Ascomycota</taxon>
        <taxon>Pezizomycotina</taxon>
        <taxon>Sordariomycetes</taxon>
        <taxon>Hypocreomycetidae</taxon>
        <taxon>Hypocreales</taxon>
        <taxon>Nectriaceae</taxon>
        <taxon>Fusarium</taxon>
        <taxon>Fusarium heterosporum species complex</taxon>
    </lineage>
</organism>
<dbReference type="FunFam" id="3.30.1390.20:FF:000003">
    <property type="entry name" value="60S ribosomal protein L7"/>
    <property type="match status" value="1"/>
</dbReference>
<dbReference type="InterPro" id="IPR035808">
    <property type="entry name" value="Ribosomal_uL30_euk_arc"/>
</dbReference>
<dbReference type="PANTHER" id="PTHR11524">
    <property type="entry name" value="60S RIBOSOMAL PROTEIN L7"/>
    <property type="match status" value="1"/>
</dbReference>
<keyword evidence="2 6" id="KW-0689">Ribosomal protein</keyword>
<evidence type="ECO:0000313" key="7">
    <source>
        <dbReference type="Proteomes" id="UP000567885"/>
    </source>
</evidence>
<dbReference type="CDD" id="cd01657">
    <property type="entry name" value="Ribosomal_L7_archeal_euk"/>
    <property type="match status" value="1"/>
</dbReference>
<dbReference type="InterPro" id="IPR036919">
    <property type="entry name" value="Ribo_uL30_ferredoxin-like_sf"/>
</dbReference>
<accession>A0A8H5TTU3</accession>